<dbReference type="GO" id="GO:0000077">
    <property type="term" value="P:DNA damage checkpoint signaling"/>
    <property type="evidence" value="ECO:0007669"/>
    <property type="project" value="Ensembl"/>
</dbReference>
<evidence type="ECO:0000259" key="10">
    <source>
        <dbReference type="Pfam" id="PF25041"/>
    </source>
</evidence>
<dbReference type="GO" id="GO:0002841">
    <property type="term" value="P:negative regulation of T cell mediated immune response to tumor cell"/>
    <property type="evidence" value="ECO:0007669"/>
    <property type="project" value="Ensembl"/>
</dbReference>
<dbReference type="CTD" id="23376"/>
<dbReference type="GO" id="GO:0043005">
    <property type="term" value="C:neuron projection"/>
    <property type="evidence" value="ECO:0007669"/>
    <property type="project" value="Ensembl"/>
</dbReference>
<feature type="domain" description="E3 UFM1-protein ligase-like C-terminal" evidence="10">
    <location>
        <begin position="657"/>
        <end position="778"/>
    </location>
</feature>
<keyword evidence="4" id="KW-0833">Ubl conjugation pathway</keyword>
<dbReference type="GO" id="GO:0031146">
    <property type="term" value="P:SCF-dependent proteasomal ubiquitin-dependent protein catabolic process"/>
    <property type="evidence" value="ECO:0007669"/>
    <property type="project" value="Ensembl"/>
</dbReference>
<dbReference type="Pfam" id="PF23659">
    <property type="entry name" value="UFL1"/>
    <property type="match status" value="1"/>
</dbReference>
<dbReference type="GO" id="GO:1990592">
    <property type="term" value="P:protein K69-linked ufmylation"/>
    <property type="evidence" value="ECO:0007669"/>
    <property type="project" value="Ensembl"/>
</dbReference>
<dbReference type="GO" id="GO:0061666">
    <property type="term" value="F:UFM1 ligase activity"/>
    <property type="evidence" value="ECO:0007669"/>
    <property type="project" value="Ensembl"/>
</dbReference>
<dbReference type="Pfam" id="PF25041">
    <property type="entry name" value="UFL1_C"/>
    <property type="match status" value="1"/>
</dbReference>
<evidence type="ECO:0000313" key="11">
    <source>
        <dbReference type="Ensembl" id="ENSMMNP00015012854.1"/>
    </source>
</evidence>
<feature type="domain" description="E3 UFM1-protein ligase 1-like" evidence="9">
    <location>
        <begin position="534"/>
        <end position="651"/>
    </location>
</feature>
<dbReference type="GO" id="GO:0000729">
    <property type="term" value="P:DNA double-strand break processing"/>
    <property type="evidence" value="ECO:0007669"/>
    <property type="project" value="Ensembl"/>
</dbReference>
<dbReference type="OrthoDB" id="10258297at2759"/>
<reference evidence="11" key="1">
    <citation type="submission" date="2025-08" db="UniProtKB">
        <authorList>
            <consortium name="Ensembl"/>
        </authorList>
    </citation>
    <scope>IDENTIFICATION</scope>
</reference>
<dbReference type="GO" id="GO:1903895">
    <property type="term" value="P:negative regulation of IRE1-mediated unfolded protein response"/>
    <property type="evidence" value="ECO:0007669"/>
    <property type="project" value="Ensembl"/>
</dbReference>
<dbReference type="Proteomes" id="UP000694561">
    <property type="component" value="Unplaced"/>
</dbReference>
<dbReference type="GO" id="GO:0050868">
    <property type="term" value="P:negative regulation of T cell activation"/>
    <property type="evidence" value="ECO:0007669"/>
    <property type="project" value="Ensembl"/>
</dbReference>
<reference evidence="11" key="2">
    <citation type="submission" date="2025-09" db="UniProtKB">
        <authorList>
            <consortium name="Ensembl"/>
        </authorList>
    </citation>
    <scope>IDENTIFICATION</scope>
</reference>
<dbReference type="GO" id="GO:0005789">
    <property type="term" value="C:endoplasmic reticulum membrane"/>
    <property type="evidence" value="ECO:0007669"/>
    <property type="project" value="Ensembl"/>
</dbReference>
<dbReference type="GO" id="GO:0032880">
    <property type="term" value="P:regulation of protein localization"/>
    <property type="evidence" value="ECO:0007669"/>
    <property type="project" value="Ensembl"/>
</dbReference>
<dbReference type="GO" id="GO:0002842">
    <property type="term" value="P:positive regulation of T cell mediated immune response to tumor cell"/>
    <property type="evidence" value="ECO:0007669"/>
    <property type="project" value="Ensembl"/>
</dbReference>
<dbReference type="GO" id="GO:0050821">
    <property type="term" value="P:protein stabilization"/>
    <property type="evidence" value="ECO:0007669"/>
    <property type="project" value="Ensembl"/>
</dbReference>
<dbReference type="GO" id="GO:0044546">
    <property type="term" value="P:NLRP3 inflammasome complex assembly"/>
    <property type="evidence" value="ECO:0007669"/>
    <property type="project" value="Ensembl"/>
</dbReference>
<name>A0A8C6B9N6_MONMO</name>
<dbReference type="InterPro" id="IPR056580">
    <property type="entry name" value="Ufl1_dom"/>
</dbReference>
<dbReference type="Ensembl" id="ENSMMNT00015014091.1">
    <property type="protein sequence ID" value="ENSMMNP00015012854.1"/>
    <property type="gene ID" value="ENSMMNG00015009485.1"/>
</dbReference>
<dbReference type="GO" id="GO:0072344">
    <property type="term" value="P:rescue of stalled ribosome"/>
    <property type="evidence" value="ECO:0007669"/>
    <property type="project" value="Ensembl"/>
</dbReference>
<dbReference type="InterPro" id="IPR056761">
    <property type="entry name" value="Ufl1-like_C"/>
</dbReference>
<evidence type="ECO:0000259" key="8">
    <source>
        <dbReference type="Pfam" id="PF09743"/>
    </source>
</evidence>
<dbReference type="GO" id="GO:0050870">
    <property type="term" value="P:positive regulation of T cell activation"/>
    <property type="evidence" value="ECO:0007669"/>
    <property type="project" value="Ensembl"/>
</dbReference>
<evidence type="ECO:0000256" key="5">
    <source>
        <dbReference type="ARBA" id="ARBA00031516"/>
    </source>
</evidence>
<dbReference type="GO" id="GO:1903052">
    <property type="term" value="P:positive regulation of proteolysis involved in protein catabolic process"/>
    <property type="evidence" value="ECO:0007669"/>
    <property type="project" value="Ensembl"/>
</dbReference>
<dbReference type="GO" id="GO:0005634">
    <property type="term" value="C:nucleus"/>
    <property type="evidence" value="ECO:0007669"/>
    <property type="project" value="Ensembl"/>
</dbReference>
<dbReference type="InterPro" id="IPR056579">
    <property type="entry name" value="Ufl1_N"/>
</dbReference>
<proteinExistence type="inferred from homology"/>
<dbReference type="GO" id="GO:0019901">
    <property type="term" value="F:protein kinase binding"/>
    <property type="evidence" value="ECO:0007669"/>
    <property type="project" value="Ensembl"/>
</dbReference>
<dbReference type="GO" id="GO:1901797">
    <property type="term" value="P:negative regulation of signal transduction by p53 class mediator"/>
    <property type="evidence" value="ECO:0007669"/>
    <property type="project" value="Ensembl"/>
</dbReference>
<feature type="region of interest" description="Disordered" evidence="7">
    <location>
        <begin position="407"/>
        <end position="471"/>
    </location>
</feature>
<dbReference type="GO" id="GO:1902065">
    <property type="term" value="P:response to L-glutamate"/>
    <property type="evidence" value="ECO:0007669"/>
    <property type="project" value="Ensembl"/>
</dbReference>
<evidence type="ECO:0000256" key="4">
    <source>
        <dbReference type="ARBA" id="ARBA00022786"/>
    </source>
</evidence>
<dbReference type="GO" id="GO:0061709">
    <property type="term" value="P:reticulophagy"/>
    <property type="evidence" value="ECO:0007669"/>
    <property type="project" value="Ensembl"/>
</dbReference>
<protein>
    <recommendedName>
        <fullName evidence="2">E3 UFM1-protein ligase 1</fullName>
    </recommendedName>
    <alternativeName>
        <fullName evidence="5">E3 UFM1-protein transferase 1</fullName>
    </alternativeName>
</protein>
<dbReference type="GO" id="GO:0060218">
    <property type="term" value="P:hematopoietic stem cell differentiation"/>
    <property type="evidence" value="ECO:0007669"/>
    <property type="project" value="Ensembl"/>
</dbReference>
<dbReference type="GO" id="GO:0030330">
    <property type="term" value="P:DNA damage response, signal transduction by p53 class mediator"/>
    <property type="evidence" value="ECO:0007669"/>
    <property type="project" value="Ensembl"/>
</dbReference>
<dbReference type="GO" id="GO:0140374">
    <property type="term" value="P:antiviral innate immune response"/>
    <property type="evidence" value="ECO:0007669"/>
    <property type="project" value="Ensembl"/>
</dbReference>
<dbReference type="GO" id="GO:0000724">
    <property type="term" value="P:double-strand break repair via homologous recombination"/>
    <property type="evidence" value="ECO:0007669"/>
    <property type="project" value="Ensembl"/>
</dbReference>
<dbReference type="PANTHER" id="PTHR31057">
    <property type="entry name" value="E3 UFM1-PROTEIN LIGASE 1"/>
    <property type="match status" value="1"/>
</dbReference>
<dbReference type="GO" id="GO:0060252">
    <property type="term" value="P:positive regulation of glial cell proliferation"/>
    <property type="evidence" value="ECO:0007669"/>
    <property type="project" value="Ensembl"/>
</dbReference>
<evidence type="ECO:0000256" key="6">
    <source>
        <dbReference type="ARBA" id="ARBA00046645"/>
    </source>
</evidence>
<evidence type="ECO:0000313" key="12">
    <source>
        <dbReference type="Proteomes" id="UP000694561"/>
    </source>
</evidence>
<evidence type="ECO:0000256" key="7">
    <source>
        <dbReference type="SAM" id="MobiDB-lite"/>
    </source>
</evidence>
<organism evidence="11 12">
    <name type="scientific">Monodon monoceros</name>
    <name type="common">Narwhal</name>
    <name type="synonym">Ceratodon monodon</name>
    <dbReference type="NCBI Taxonomy" id="40151"/>
    <lineage>
        <taxon>Eukaryota</taxon>
        <taxon>Metazoa</taxon>
        <taxon>Chordata</taxon>
        <taxon>Craniata</taxon>
        <taxon>Vertebrata</taxon>
        <taxon>Euteleostomi</taxon>
        <taxon>Mammalia</taxon>
        <taxon>Eutheria</taxon>
        <taxon>Laurasiatheria</taxon>
        <taxon>Artiodactyla</taxon>
        <taxon>Whippomorpha</taxon>
        <taxon>Cetacea</taxon>
        <taxon>Odontoceti</taxon>
        <taxon>Monodontidae</taxon>
        <taxon>Monodon</taxon>
    </lineage>
</organism>
<evidence type="ECO:0000256" key="1">
    <source>
        <dbReference type="ARBA" id="ARBA00010789"/>
    </source>
</evidence>
<comment type="subunit">
    <text evidence="6">Catalytic component of the UFM1 ribosome E3 ligase (UREL) complex, composed of UFL1, DDRGK1 and CDK5RAP3. Interacts with E2-like enzyme UFC1. Interacts with RELA. Interacts with NBN; promoting recruitment to double-strand breaks following DNA damage. Interacts (when phosphorylated) with YWHAG/14-3-3-gamma; sequestering UFL1 and preventing its association with PDCD1/PD-1 substrate.</text>
</comment>
<feature type="domain" description="E3 UFM1-protein ligase 1-like N-terminal" evidence="8">
    <location>
        <begin position="7"/>
        <end position="284"/>
    </location>
</feature>
<dbReference type="GeneID" id="114896106"/>
<dbReference type="GO" id="GO:0035861">
    <property type="term" value="C:site of double-strand break"/>
    <property type="evidence" value="ECO:0007669"/>
    <property type="project" value="Ensembl"/>
</dbReference>
<dbReference type="GO" id="GO:0031397">
    <property type="term" value="P:negative regulation of protein ubiquitination"/>
    <property type="evidence" value="ECO:0007669"/>
    <property type="project" value="Ensembl"/>
</dbReference>
<dbReference type="RefSeq" id="XP_029079825.1">
    <property type="nucleotide sequence ID" value="XM_029223992.1"/>
</dbReference>
<accession>A0A8C6B9N6</accession>
<sequence>MADAWEEIRRLAADFQRAQFAEATQRLSERNCIEIVNKLIAQKQLEVVHTLDGKEYITPAQISKEMRDELHVRGGRVNIVDLQQAINVDLTHIENRIGDIVKSEKHVQLVLGQLIDENYLDRLAEEVNDKLQESGQVTISELCKTYDLPGNFLTQALTQRLGRIINGHIDLDNRGVIFTEAFVARHKARIRGLFSAITRPTAVNSLISKYGFQEQLLYSVLEELVNSGRLRGTVVGGRQDKAVFVPDIYSRTQNTWVDSFLRQNGYLEFDALSRLGIPDAVSYIKKRYKTTQLLFLKAACVGQELVDQVEASVEEAISSGTWVDIAPLLPSSLSVEDAAILLQHVMRALSKQALAVVFSDTIVVSEKFINDCTELFSDLMHQKAEKEMKNNPVHLITEEDLKQVSILESVNTSKKDKKDERRRKATEGSGSVRGGGGGNAREYRIKKIKKRGRKDDNSDDESSHTGKKKPEITFMFQDEIEDFLRKHLQDAPEEFISELAEYLIKPLNKTYLEVVRSVFMSTSASGTGRKHTIKDLQEEVSNLYNNIRLFEKGMKFFTDDTQAALTKHLLKTVCTDVTNLIFNFLASDLMMAVDNPATITSEVRKKILSKLSEETKVALTKLHSSLNEKSIEDFLSCLDSAAEACDIMVKRGDKKRERQILFQHRQALAEQLKVTEDPALILHLTSVLLFQFSTHSMLHAPGRCVPQIIAFLNSKIPEVQHTLLVKYQGLVIKHLVSQSKKTGQGEDPLSDELDKEQEDIISMTRKELQELSSSIKDLVVKSRKSSVTEE</sequence>
<dbReference type="Pfam" id="PF09743">
    <property type="entry name" value="E3_UFM1_ligase"/>
    <property type="match status" value="1"/>
</dbReference>
<feature type="compositionally biased region" description="Basic and acidic residues" evidence="7">
    <location>
        <begin position="453"/>
        <end position="471"/>
    </location>
</feature>
<dbReference type="GO" id="GO:0032991">
    <property type="term" value="C:protein-containing complex"/>
    <property type="evidence" value="ECO:0007669"/>
    <property type="project" value="Ensembl"/>
</dbReference>
<gene>
    <name evidence="11" type="primary">UFL1</name>
</gene>
<dbReference type="AlphaFoldDB" id="A0A8C6B9N6"/>
<dbReference type="GO" id="GO:0034976">
    <property type="term" value="P:response to endoplasmic reticulum stress"/>
    <property type="evidence" value="ECO:0007669"/>
    <property type="project" value="Ensembl"/>
</dbReference>
<keyword evidence="3" id="KW-0808">Transferase</keyword>
<dbReference type="PANTHER" id="PTHR31057:SF0">
    <property type="entry name" value="E3 UFM1-PROTEIN LIGASE 1"/>
    <property type="match status" value="1"/>
</dbReference>
<keyword evidence="12" id="KW-1185">Reference proteome</keyword>
<dbReference type="GO" id="GO:0030218">
    <property type="term" value="P:erythrocyte differentiation"/>
    <property type="evidence" value="ECO:0007669"/>
    <property type="project" value="Ensembl"/>
</dbReference>
<dbReference type="GeneTree" id="ENSGT00390000002112"/>
<evidence type="ECO:0000256" key="2">
    <source>
        <dbReference type="ARBA" id="ARBA00019780"/>
    </source>
</evidence>
<dbReference type="GO" id="GO:0032434">
    <property type="term" value="P:regulation of proteasomal ubiquitin-dependent protein catabolic process"/>
    <property type="evidence" value="ECO:0007669"/>
    <property type="project" value="Ensembl"/>
</dbReference>
<dbReference type="GO" id="GO:0140501">
    <property type="term" value="P:positive regulation of reticulophagy"/>
    <property type="evidence" value="ECO:0007669"/>
    <property type="project" value="Ensembl"/>
</dbReference>
<dbReference type="Pfam" id="PF25870">
    <property type="entry name" value="WHD_UFL1_5th"/>
    <property type="match status" value="1"/>
</dbReference>
<evidence type="ECO:0000259" key="9">
    <source>
        <dbReference type="Pfam" id="PF23659"/>
    </source>
</evidence>
<dbReference type="GO" id="GO:0005741">
    <property type="term" value="C:mitochondrial outer membrane"/>
    <property type="evidence" value="ECO:0007669"/>
    <property type="project" value="Ensembl"/>
</dbReference>
<dbReference type="InterPro" id="IPR018611">
    <property type="entry name" value="Ufl1"/>
</dbReference>
<evidence type="ECO:0000256" key="3">
    <source>
        <dbReference type="ARBA" id="ARBA00022679"/>
    </source>
</evidence>
<dbReference type="GO" id="GO:0033146">
    <property type="term" value="P:regulation of intracellular estrogen receptor signaling pathway"/>
    <property type="evidence" value="ECO:0007669"/>
    <property type="project" value="Ensembl"/>
</dbReference>
<comment type="similarity">
    <text evidence="1">Belongs to the UFL1 family.</text>
</comment>
<dbReference type="GO" id="GO:0010468">
    <property type="term" value="P:regulation of gene expression"/>
    <property type="evidence" value="ECO:0007669"/>
    <property type="project" value="Ensembl"/>
</dbReference>